<dbReference type="SUPFAM" id="SSF56219">
    <property type="entry name" value="DNase I-like"/>
    <property type="match status" value="1"/>
</dbReference>
<dbReference type="Pfam" id="PF12315">
    <property type="entry name" value="DA1-like"/>
    <property type="match status" value="1"/>
</dbReference>
<dbReference type="Gene3D" id="2.10.110.10">
    <property type="entry name" value="Cysteine Rich Protein"/>
    <property type="match status" value="1"/>
</dbReference>
<name>A0A5P1FDI1_ASPOF</name>
<sequence length="754" mass="85709">MGNCSSLRERRKRSDELMGQKLCAMESDDPTHEGIKTVPVQLLSSGDLEELVRRDRKFDLLVVGLQEVPRLNVRQMLQATLEETHSLLGEATMKSLQLFLFGNKNTEPYLRDIKVDKHAVGGLGGLIGRKKGAVAIYINFSGIRMVFISCHLSAHAHKVEERNSQCKHISHSIFSIDQNPCPRPCHLTVWLGDLNYRIEGISNQPARSLIRKNLHSVLTGKDQLLQEAERGEVFNGYCEGTISFKPTYKYDVGSSDYDTSHKIRVPSWTDRILFKVENHKSIQAVLSTYESIDDINSSDHKPVKAHLCLKDGHSEYETEDIDCAIALSLSEEENRKGKDVDNGSYLEEDEHLARALQESLNVESPPRQNDRIHEPHIYDPLPFFFPSRTRRCAGCNGEIGNGRYLSCMGALWHPECFRCHACNKPISDYEFSMYGNHPYHKSCYKDRYHPKCDVCKQFIPTNSNGLIEYRAHPFWLQKYCPSHESDGTPRCCSCERMEPRDAIYITLDDGRKLCLECLDSSIMDTNECQPLYLDIREFYEGLNMKLNQQIPLLLVERQALNEAMVGEKNGHHHLPETRGLCLSEEQIVSSISRRPRIRGNRIIEMITEPFRLIRQCEVTAILILYGLPRLLTGSILAHEMMHAWLRLNGYRTLPPEVEEGICQVLAHMWLESELMSGSGSSSSSTSASSSSSTSSKKGKRSEFEKKFGEFFKHQIESDSSTAYGEGFRAGNEAVNKYGLRSTLDHIRLTGSFPY</sequence>
<proteinExistence type="inferred from homology"/>
<accession>A0A5P1FDI1</accession>
<keyword evidence="2 7" id="KW-0479">Metal-binding</keyword>
<feature type="region of interest" description="Disordered" evidence="8">
    <location>
        <begin position="679"/>
        <end position="700"/>
    </location>
</feature>
<evidence type="ECO:0000313" key="11">
    <source>
        <dbReference type="Proteomes" id="UP000243459"/>
    </source>
</evidence>
<keyword evidence="5" id="KW-0832">Ubl conjugation</keyword>
<reference evidence="11" key="1">
    <citation type="journal article" date="2017" name="Nat. Commun.">
        <title>The asparagus genome sheds light on the origin and evolution of a young Y chromosome.</title>
        <authorList>
            <person name="Harkess A."/>
            <person name="Zhou J."/>
            <person name="Xu C."/>
            <person name="Bowers J.E."/>
            <person name="Van der Hulst R."/>
            <person name="Ayyampalayam S."/>
            <person name="Mercati F."/>
            <person name="Riccardi P."/>
            <person name="McKain M.R."/>
            <person name="Kakrana A."/>
            <person name="Tang H."/>
            <person name="Ray J."/>
            <person name="Groenendijk J."/>
            <person name="Arikit S."/>
            <person name="Mathioni S.M."/>
            <person name="Nakano M."/>
            <person name="Shan H."/>
            <person name="Telgmann-Rauber A."/>
            <person name="Kanno A."/>
            <person name="Yue Z."/>
            <person name="Chen H."/>
            <person name="Li W."/>
            <person name="Chen Y."/>
            <person name="Xu X."/>
            <person name="Zhang Y."/>
            <person name="Luo S."/>
            <person name="Chen H."/>
            <person name="Gao J."/>
            <person name="Mao Z."/>
            <person name="Pires J.C."/>
            <person name="Luo M."/>
            <person name="Kudrna D."/>
            <person name="Wing R.A."/>
            <person name="Meyers B.C."/>
            <person name="Yi K."/>
            <person name="Kong H."/>
            <person name="Lavrijsen P."/>
            <person name="Sunseri F."/>
            <person name="Falavigna A."/>
            <person name="Ye Y."/>
            <person name="Leebens-Mack J.H."/>
            <person name="Chen G."/>
        </authorList>
    </citation>
    <scope>NUCLEOTIDE SEQUENCE [LARGE SCALE GENOMIC DNA]</scope>
    <source>
        <strain evidence="11">cv. DH0086</strain>
    </source>
</reference>
<dbReference type="PANTHER" id="PTHR24209">
    <property type="entry name" value="PROTEIN DA1-RELATED 2"/>
    <property type="match status" value="1"/>
</dbReference>
<dbReference type="InterPro" id="IPR003903">
    <property type="entry name" value="UIM_dom"/>
</dbReference>
<comment type="similarity">
    <text evidence="1">Belongs to the inositol polyphosphate 5-phosphatase family.</text>
</comment>
<dbReference type="SMART" id="SM00128">
    <property type="entry name" value="IPPc"/>
    <property type="match status" value="1"/>
</dbReference>
<dbReference type="GO" id="GO:0046856">
    <property type="term" value="P:phosphatidylinositol dephosphorylation"/>
    <property type="evidence" value="ECO:0007669"/>
    <property type="project" value="InterPro"/>
</dbReference>
<evidence type="ECO:0000256" key="2">
    <source>
        <dbReference type="ARBA" id="ARBA00022723"/>
    </source>
</evidence>
<evidence type="ECO:0000256" key="4">
    <source>
        <dbReference type="ARBA" id="ARBA00022833"/>
    </source>
</evidence>
<dbReference type="AlphaFoldDB" id="A0A5P1FDI1"/>
<dbReference type="OMA" id="TEDIDCA"/>
<feature type="domain" description="LIM zinc-binding" evidence="9">
    <location>
        <begin position="390"/>
        <end position="450"/>
    </location>
</feature>
<evidence type="ECO:0000256" key="3">
    <source>
        <dbReference type="ARBA" id="ARBA00022737"/>
    </source>
</evidence>
<keyword evidence="11" id="KW-1185">Reference proteome</keyword>
<protein>
    <recommendedName>
        <fullName evidence="9">LIM zinc-binding domain-containing protein</fullName>
    </recommendedName>
</protein>
<dbReference type="FunFam" id="3.60.10.10:FF:000044">
    <property type="entry name" value="Type IV inositol polyphosphate 5-phosphatase 11"/>
    <property type="match status" value="1"/>
</dbReference>
<dbReference type="Gramene" id="ONK74590">
    <property type="protein sequence ID" value="ONK74590"/>
    <property type="gene ID" value="A4U43_C03F8060"/>
</dbReference>
<dbReference type="GO" id="GO:0032875">
    <property type="term" value="P:regulation of DNA endoreduplication"/>
    <property type="evidence" value="ECO:0007669"/>
    <property type="project" value="UniProtKB-ARBA"/>
</dbReference>
<dbReference type="Proteomes" id="UP000243459">
    <property type="component" value="Chromosome 3"/>
</dbReference>
<dbReference type="PROSITE" id="PS00478">
    <property type="entry name" value="LIM_DOMAIN_1"/>
    <property type="match status" value="1"/>
</dbReference>
<dbReference type="PROSITE" id="PS50330">
    <property type="entry name" value="UIM"/>
    <property type="match status" value="1"/>
</dbReference>
<organism evidence="10 11">
    <name type="scientific">Asparagus officinalis</name>
    <name type="common">Garden asparagus</name>
    <dbReference type="NCBI Taxonomy" id="4686"/>
    <lineage>
        <taxon>Eukaryota</taxon>
        <taxon>Viridiplantae</taxon>
        <taxon>Streptophyta</taxon>
        <taxon>Embryophyta</taxon>
        <taxon>Tracheophyta</taxon>
        <taxon>Spermatophyta</taxon>
        <taxon>Magnoliopsida</taxon>
        <taxon>Liliopsida</taxon>
        <taxon>Asparagales</taxon>
        <taxon>Asparagaceae</taxon>
        <taxon>Asparagoideae</taxon>
        <taxon>Asparagus</taxon>
    </lineage>
</organism>
<dbReference type="FunFam" id="2.10.110.10:FF:000078">
    <property type="entry name" value="Protein DA1-related 1"/>
    <property type="match status" value="1"/>
</dbReference>
<evidence type="ECO:0000256" key="1">
    <source>
        <dbReference type="ARBA" id="ARBA00010768"/>
    </source>
</evidence>
<dbReference type="InterPro" id="IPR022087">
    <property type="entry name" value="DA1-like_dom"/>
</dbReference>
<evidence type="ECO:0000259" key="9">
    <source>
        <dbReference type="PROSITE" id="PS50023"/>
    </source>
</evidence>
<dbReference type="SUPFAM" id="SSF57716">
    <property type="entry name" value="Glucocorticoid receptor-like (DNA-binding domain)"/>
    <property type="match status" value="2"/>
</dbReference>
<dbReference type="Pfam" id="PF22669">
    <property type="entry name" value="Exo_endo_phos2"/>
    <property type="match status" value="1"/>
</dbReference>
<dbReference type="InterPro" id="IPR045218">
    <property type="entry name" value="DA1-like"/>
</dbReference>
<evidence type="ECO:0000313" key="10">
    <source>
        <dbReference type="EMBL" id="ONK74590.1"/>
    </source>
</evidence>
<evidence type="ECO:0000256" key="5">
    <source>
        <dbReference type="ARBA" id="ARBA00022843"/>
    </source>
</evidence>
<dbReference type="PANTHER" id="PTHR24209:SF25">
    <property type="entry name" value="PROTEIN DA1-RELATED 1"/>
    <property type="match status" value="1"/>
</dbReference>
<dbReference type="InterPro" id="IPR000300">
    <property type="entry name" value="IPPc"/>
</dbReference>
<keyword evidence="3" id="KW-0677">Repeat</keyword>
<dbReference type="SMART" id="SM00132">
    <property type="entry name" value="LIM"/>
    <property type="match status" value="1"/>
</dbReference>
<dbReference type="Gene3D" id="3.60.10.10">
    <property type="entry name" value="Endonuclease/exonuclease/phosphatase"/>
    <property type="match status" value="1"/>
</dbReference>
<dbReference type="EMBL" id="CM007383">
    <property type="protein sequence ID" value="ONK74590.1"/>
    <property type="molecule type" value="Genomic_DNA"/>
</dbReference>
<dbReference type="GO" id="GO:0043130">
    <property type="term" value="F:ubiquitin binding"/>
    <property type="evidence" value="ECO:0007669"/>
    <property type="project" value="UniProtKB-ARBA"/>
</dbReference>
<keyword evidence="4 7" id="KW-0862">Zinc</keyword>
<keyword evidence="6 7" id="KW-0440">LIM domain</keyword>
<dbReference type="Pfam" id="PF00412">
    <property type="entry name" value="LIM"/>
    <property type="match status" value="1"/>
</dbReference>
<dbReference type="GO" id="GO:0140096">
    <property type="term" value="F:catalytic activity, acting on a protein"/>
    <property type="evidence" value="ECO:0007669"/>
    <property type="project" value="UniProtKB-ARBA"/>
</dbReference>
<evidence type="ECO:0000256" key="8">
    <source>
        <dbReference type="SAM" id="MobiDB-lite"/>
    </source>
</evidence>
<feature type="compositionally biased region" description="Low complexity" evidence="8">
    <location>
        <begin position="679"/>
        <end position="695"/>
    </location>
</feature>
<dbReference type="GO" id="GO:0046872">
    <property type="term" value="F:metal ion binding"/>
    <property type="evidence" value="ECO:0007669"/>
    <property type="project" value="UniProtKB-KW"/>
</dbReference>
<dbReference type="CDD" id="cd09396">
    <property type="entry name" value="LIM_DA1"/>
    <property type="match status" value="1"/>
</dbReference>
<dbReference type="InterPro" id="IPR036691">
    <property type="entry name" value="Endo/exonu/phosph_ase_sf"/>
</dbReference>
<dbReference type="SMART" id="SM00726">
    <property type="entry name" value="UIM"/>
    <property type="match status" value="2"/>
</dbReference>
<dbReference type="PROSITE" id="PS50023">
    <property type="entry name" value="LIM_DOMAIN_2"/>
    <property type="match status" value="1"/>
</dbReference>
<dbReference type="GO" id="GO:0016791">
    <property type="term" value="F:phosphatase activity"/>
    <property type="evidence" value="ECO:0007669"/>
    <property type="project" value="InterPro"/>
</dbReference>
<evidence type="ECO:0000256" key="6">
    <source>
        <dbReference type="ARBA" id="ARBA00023038"/>
    </source>
</evidence>
<gene>
    <name evidence="10" type="ORF">A4U43_C03F8060</name>
</gene>
<dbReference type="InterPro" id="IPR001781">
    <property type="entry name" value="Znf_LIM"/>
</dbReference>
<evidence type="ECO:0000256" key="7">
    <source>
        <dbReference type="PROSITE-ProRule" id="PRU00125"/>
    </source>
</evidence>